<feature type="compositionally biased region" description="Polar residues" evidence="2">
    <location>
        <begin position="273"/>
        <end position="292"/>
    </location>
</feature>
<keyword evidence="1" id="KW-0175">Coiled coil</keyword>
<gene>
    <name evidence="3" type="ORF">ADUPG1_012225</name>
</gene>
<feature type="region of interest" description="Disordered" evidence="2">
    <location>
        <begin position="197"/>
        <end position="296"/>
    </location>
</feature>
<feature type="coiled-coil region" evidence="1">
    <location>
        <begin position="698"/>
        <end position="765"/>
    </location>
</feature>
<proteinExistence type="predicted"/>
<dbReference type="EMBL" id="BQXS01012424">
    <property type="protein sequence ID" value="GKT22786.1"/>
    <property type="molecule type" value="Genomic_DNA"/>
</dbReference>
<feature type="non-terminal residue" evidence="3">
    <location>
        <position position="1"/>
    </location>
</feature>
<accession>A0ABQ5K1Z7</accession>
<feature type="compositionally biased region" description="Acidic residues" evidence="2">
    <location>
        <begin position="199"/>
        <end position="221"/>
    </location>
</feature>
<keyword evidence="4" id="KW-1185">Reference proteome</keyword>
<evidence type="ECO:0000313" key="3">
    <source>
        <dbReference type="EMBL" id="GKT22786.1"/>
    </source>
</evidence>
<reference evidence="3" key="1">
    <citation type="submission" date="2022-03" db="EMBL/GenBank/DDBJ databases">
        <title>Draft genome sequence of Aduncisulcus paluster, a free-living microaerophilic Fornicata.</title>
        <authorList>
            <person name="Yuyama I."/>
            <person name="Kume K."/>
            <person name="Tamura T."/>
            <person name="Inagaki Y."/>
            <person name="Hashimoto T."/>
        </authorList>
    </citation>
    <scope>NUCLEOTIDE SEQUENCE</scope>
    <source>
        <strain evidence="3">NY0171</strain>
    </source>
</reference>
<comment type="caution">
    <text evidence="3">The sequence shown here is derived from an EMBL/GenBank/DDBJ whole genome shotgun (WGS) entry which is preliminary data.</text>
</comment>
<sequence>SSKPVKQSKVDSDTSESSISLSIERLTLSETTHFLCCSSLVEDLCENLCDVIVSASEWSVEEWKRQREEERRARSECRAIYRKELEEWRSHIYEDGYDSHALKLKPSVQSKLSFIHPSEPKTPCLPSCSLLSSLASLCEFISITSQLIPYQETIREMLSHCILCVCEMVRPMRKDHVRDLINLGVWWKDWRRVEKKGEEEEEEERKEEEEEEEKGEEEEEEEKMRKDKINGKETKERDGNNSLDPTSIEKKDNSDIEDKEKGKGEEKEDVRTQDSSSHICLPTNVSSDSGSVEGQKGQEMFPRNLISMKPPVNIGLFSEITEIESNWGQSEYDIKEMNEECDFMNSEEKMRECEYWFEWQDCMKDGYQIKLQQTLSFYNLLRTGDYKSYETPKQPNSIMAVSPHYNSSHLSFLRIIHPTLPSSFTSLLSLVPCLVSYATSCFPAVISLLSHIGSFFPTYALSILQSHFASYFLSEGKKRKRSLACAVGVILIIFNELNRRLDEEKDFFERKQKWIGRRELWKNNWCSFMQIEEASAYTNAKTTYQRAYLSKYHPELFPPGEYLLPWPNSLQIPPSNVSQTTLRPSFALSLSYLFSGICDGLMTFGMAHEIGNRLWSQTESCFVQVNASSTNANHSSVSNDIEAKEGDLDANDAAKKDLASEDDKSKTTVCIVKTSVATVDIEIISQSFHYEYPSKDELVAFREKMENCQHEIEKKAKEAALFYEAQDSINYNRVNDEQRQYNESYRELKKQYDRQLEEIGHLKSSPNIKLYENALGRLCYDTPMQEVNVFITLPSVEHPPWMITFSRYLIQSLRSMLRIIDTCACRLPNSYCQNRPHVEATRPSSSSVREKTLRSEISAISEAISIETSRGIRQEREGGFSHDEMSTSLGQQFPYLPFLPRMRPNAKIVEYLEIIDSLALWVMLLKKLFVANSLLISDINAFSQHLFRAPMPDTFQQEIDMVLDGLYVHCFYNALCKYKRDEEKYLGSSKHAPRDSTSNPSSGQLLAQQQQGLESELKSKGPIEQVLSSERKTTGNSTSLIVRKRIAFRDIWKNHFPAYFYSDTFSRILVCDRLIMKNIAECKRRVRDAEKLDQLDAAAKMIETHKFILSNVLRMFSSSPIPHISHTSKQMYDEFISTKYHLKQRFDDYDSIRKYGK</sequence>
<feature type="compositionally biased region" description="Basic and acidic residues" evidence="2">
    <location>
        <begin position="222"/>
        <end position="239"/>
    </location>
</feature>
<dbReference type="Proteomes" id="UP001057375">
    <property type="component" value="Unassembled WGS sequence"/>
</dbReference>
<protein>
    <submittedName>
        <fullName evidence="3">Uncharacterized protein</fullName>
    </submittedName>
</protein>
<feature type="compositionally biased region" description="Basic and acidic residues" evidence="2">
    <location>
        <begin position="247"/>
        <end position="272"/>
    </location>
</feature>
<evidence type="ECO:0000256" key="1">
    <source>
        <dbReference type="SAM" id="Coils"/>
    </source>
</evidence>
<name>A0ABQ5K1Z7_9EUKA</name>
<evidence type="ECO:0000313" key="4">
    <source>
        <dbReference type="Proteomes" id="UP001057375"/>
    </source>
</evidence>
<evidence type="ECO:0000256" key="2">
    <source>
        <dbReference type="SAM" id="MobiDB-lite"/>
    </source>
</evidence>
<organism evidence="3 4">
    <name type="scientific">Aduncisulcus paluster</name>
    <dbReference type="NCBI Taxonomy" id="2918883"/>
    <lineage>
        <taxon>Eukaryota</taxon>
        <taxon>Metamonada</taxon>
        <taxon>Carpediemonas-like organisms</taxon>
        <taxon>Aduncisulcus</taxon>
    </lineage>
</organism>